<reference evidence="2 3" key="1">
    <citation type="submission" date="2014-09" db="EMBL/GenBank/DDBJ databases">
        <authorList>
            <person name="Regsiter A."/>
        </authorList>
    </citation>
    <scope>NUCLEOTIDE SEQUENCE [LARGE SCALE GENOMIC DNA]</scope>
</reference>
<organism evidence="2 3">
    <name type="scientific">Xanthomonas citri pv. citri</name>
    <dbReference type="NCBI Taxonomy" id="611301"/>
    <lineage>
        <taxon>Bacteria</taxon>
        <taxon>Pseudomonadati</taxon>
        <taxon>Pseudomonadota</taxon>
        <taxon>Gammaproteobacteria</taxon>
        <taxon>Lysobacterales</taxon>
        <taxon>Lysobacteraceae</taxon>
        <taxon>Xanthomonas</taxon>
    </lineage>
</organism>
<feature type="signal peptide" evidence="1">
    <location>
        <begin position="1"/>
        <end position="25"/>
    </location>
</feature>
<dbReference type="Proteomes" id="UP000052230">
    <property type="component" value="Unassembled WGS sequence"/>
</dbReference>
<sequence length="161" mass="17290">MSIQPKSLLSITLFAMIGASGYVSGAEQKPTSANVIRGLGESVPAGAKNISLSRLFKVYSFEKDGLKYVQINSLRDEVLTVMIVTPGAQQQLPVGSAAQVPMAIVNDENAKPLGMVTAAATCPWSSQVIYDDPYVRIVVIYGANGEYIQIVTINKQTTHEK</sequence>
<evidence type="ECO:0000256" key="1">
    <source>
        <dbReference type="SAM" id="SignalP"/>
    </source>
</evidence>
<dbReference type="AlphaFoldDB" id="A0A0U5FJN0"/>
<evidence type="ECO:0000313" key="2">
    <source>
        <dbReference type="EMBL" id="CEG18078.1"/>
    </source>
</evidence>
<dbReference type="RefSeq" id="WP_040258820.1">
    <property type="nucleotide sequence ID" value="NZ_LN647795.1"/>
</dbReference>
<protein>
    <submittedName>
        <fullName evidence="2">Uncharacterized protein</fullName>
    </submittedName>
</protein>
<dbReference type="EMBL" id="CCXZ01000173">
    <property type="protein sequence ID" value="CEG18078.1"/>
    <property type="molecule type" value="Genomic_DNA"/>
</dbReference>
<feature type="chain" id="PRO_5006857010" evidence="1">
    <location>
        <begin position="26"/>
        <end position="161"/>
    </location>
</feature>
<accession>A0A0U5FJN0</accession>
<name>A0A0U5FJN0_XANCI</name>
<evidence type="ECO:0000313" key="3">
    <source>
        <dbReference type="Proteomes" id="UP000052230"/>
    </source>
</evidence>
<keyword evidence="1" id="KW-0732">Signal</keyword>
<comment type="caution">
    <text evidence="2">The sequence shown here is derived from an EMBL/GenBank/DDBJ whole genome shotgun (WGS) entry which is preliminary data.</text>
</comment>
<keyword evidence="3" id="KW-1185">Reference proteome</keyword>
<gene>
    <name evidence="2" type="ORF">XAC3562_760055</name>
</gene>
<proteinExistence type="predicted"/>